<gene>
    <name evidence="1" type="ORF">J2Z31_002823</name>
</gene>
<comment type="caution">
    <text evidence="1">The sequence shown here is derived from an EMBL/GenBank/DDBJ whole genome shotgun (WGS) entry which is preliminary data.</text>
</comment>
<accession>A0ABS4R1X5</accession>
<name>A0ABS4R1X5_9HYPH</name>
<reference evidence="1 2" key="1">
    <citation type="submission" date="2021-03" db="EMBL/GenBank/DDBJ databases">
        <title>Genomic Encyclopedia of Type Strains, Phase IV (KMG-IV): sequencing the most valuable type-strain genomes for metagenomic binning, comparative biology and taxonomic classification.</title>
        <authorList>
            <person name="Goeker M."/>
        </authorList>
    </citation>
    <scope>NUCLEOTIDE SEQUENCE [LARGE SCALE GENOMIC DNA]</scope>
    <source>
        <strain evidence="1 2">DSM 13372</strain>
    </source>
</reference>
<proteinExistence type="predicted"/>
<sequence>MNEITIVGLDLAKNVFHIHGAGPDGAAVLRKKLSRGRLLEFLAKLPICVVAMEACASAHYWDGRLASWGMRSD</sequence>
<keyword evidence="2" id="KW-1185">Reference proteome</keyword>
<dbReference type="Proteomes" id="UP000730739">
    <property type="component" value="Unassembled WGS sequence"/>
</dbReference>
<organism evidence="1 2">
    <name type="scientific">Sinorhizobium kostiense</name>
    <dbReference type="NCBI Taxonomy" id="76747"/>
    <lineage>
        <taxon>Bacteria</taxon>
        <taxon>Pseudomonadati</taxon>
        <taxon>Pseudomonadota</taxon>
        <taxon>Alphaproteobacteria</taxon>
        <taxon>Hyphomicrobiales</taxon>
        <taxon>Rhizobiaceae</taxon>
        <taxon>Sinorhizobium/Ensifer group</taxon>
        <taxon>Sinorhizobium</taxon>
    </lineage>
</organism>
<protein>
    <submittedName>
        <fullName evidence="1">Transposase</fullName>
    </submittedName>
</protein>
<evidence type="ECO:0000313" key="2">
    <source>
        <dbReference type="Proteomes" id="UP000730739"/>
    </source>
</evidence>
<dbReference type="EMBL" id="JAGILA010000003">
    <property type="protein sequence ID" value="MBP2236309.1"/>
    <property type="molecule type" value="Genomic_DNA"/>
</dbReference>
<evidence type="ECO:0000313" key="1">
    <source>
        <dbReference type="EMBL" id="MBP2236309.1"/>
    </source>
</evidence>